<evidence type="ECO:0000256" key="1">
    <source>
        <dbReference type="ARBA" id="ARBA00004141"/>
    </source>
</evidence>
<comment type="subcellular location">
    <subcellularLocation>
        <location evidence="1">Membrane</location>
        <topology evidence="1">Multi-pass membrane protein</topology>
    </subcellularLocation>
</comment>
<dbReference type="GO" id="GO:0005886">
    <property type="term" value="C:plasma membrane"/>
    <property type="evidence" value="ECO:0007669"/>
    <property type="project" value="TreeGrafter"/>
</dbReference>
<dbReference type="SUPFAM" id="SSF49299">
    <property type="entry name" value="PKD domain"/>
    <property type="match status" value="3"/>
</dbReference>
<protein>
    <recommendedName>
        <fullName evidence="7">PKD domain-containing protein</fullName>
    </recommendedName>
</protein>
<evidence type="ECO:0000259" key="7">
    <source>
        <dbReference type="PROSITE" id="PS50093"/>
    </source>
</evidence>
<evidence type="ECO:0000256" key="4">
    <source>
        <dbReference type="ARBA" id="ARBA00022989"/>
    </source>
</evidence>
<keyword evidence="4" id="KW-1133">Transmembrane helix</keyword>
<dbReference type="InterPro" id="IPR013783">
    <property type="entry name" value="Ig-like_fold"/>
</dbReference>
<proteinExistence type="predicted"/>
<dbReference type="AlphaFoldDB" id="X0VGN6"/>
<dbReference type="PANTHER" id="PTHR46730:SF1">
    <property type="entry name" value="PLAT DOMAIN-CONTAINING PROTEIN"/>
    <property type="match status" value="1"/>
</dbReference>
<keyword evidence="5" id="KW-0472">Membrane</keyword>
<keyword evidence="3" id="KW-0677">Repeat</keyword>
<dbReference type="Pfam" id="PF00801">
    <property type="entry name" value="PKD"/>
    <property type="match status" value="1"/>
</dbReference>
<organism evidence="8">
    <name type="scientific">marine sediment metagenome</name>
    <dbReference type="NCBI Taxonomy" id="412755"/>
    <lineage>
        <taxon>unclassified sequences</taxon>
        <taxon>metagenomes</taxon>
        <taxon>ecological metagenomes</taxon>
    </lineage>
</organism>
<dbReference type="PROSITE" id="PS50093">
    <property type="entry name" value="PKD"/>
    <property type="match status" value="2"/>
</dbReference>
<dbReference type="InterPro" id="IPR022409">
    <property type="entry name" value="PKD/Chitinase_dom"/>
</dbReference>
<accession>X0VGN6</accession>
<dbReference type="PANTHER" id="PTHR46730">
    <property type="entry name" value="POLYCYSTIN-1"/>
    <property type="match status" value="1"/>
</dbReference>
<reference evidence="8" key="1">
    <citation type="journal article" date="2014" name="Front. Microbiol.">
        <title>High frequency of phylogenetically diverse reductive dehalogenase-homologous genes in deep subseafloor sedimentary metagenomes.</title>
        <authorList>
            <person name="Kawai M."/>
            <person name="Futagami T."/>
            <person name="Toyoda A."/>
            <person name="Takaki Y."/>
            <person name="Nishi S."/>
            <person name="Hori S."/>
            <person name="Arai W."/>
            <person name="Tsubouchi T."/>
            <person name="Morono Y."/>
            <person name="Uchiyama I."/>
            <person name="Ito T."/>
            <person name="Fujiyama A."/>
            <person name="Inagaki F."/>
            <person name="Takami H."/>
        </authorList>
    </citation>
    <scope>NUCLEOTIDE SEQUENCE</scope>
    <source>
        <strain evidence="8">Expedition CK06-06</strain>
    </source>
</reference>
<evidence type="ECO:0000256" key="2">
    <source>
        <dbReference type="ARBA" id="ARBA00022692"/>
    </source>
</evidence>
<sequence length="272" mass="29382">TVEDDIGQTDTDTTTAGIFTKPNADANGPYEGIVGIPIDFHGSASSGTPPYRYYWSFGDDVYSATQNPSHTYDEEGDYTVSLRVTDDNDMSDTDATRVVIHLSEAVVADAGGPYSGDIGETIQFSGSAIGGTEPYNWYWEFGDGSISTIQNPTHIYTTVDDYTSTLTVTDTYGKIDDDTVMVTINGHPPNKPAKPSGPISGKAGEEYTYSTSTTDPDGDSISYLFDWGDDTDSGWTDPISSGQTATETHKWSEQGTYQIKVKARDVPDLDES</sequence>
<evidence type="ECO:0000256" key="6">
    <source>
        <dbReference type="SAM" id="MobiDB-lite"/>
    </source>
</evidence>
<feature type="non-terminal residue" evidence="8">
    <location>
        <position position="1"/>
    </location>
</feature>
<comment type="caution">
    <text evidence="8">The sequence shown here is derived from an EMBL/GenBank/DDBJ whole genome shotgun (WGS) entry which is preliminary data.</text>
</comment>
<dbReference type="GO" id="GO:0006816">
    <property type="term" value="P:calcium ion transport"/>
    <property type="evidence" value="ECO:0007669"/>
    <property type="project" value="TreeGrafter"/>
</dbReference>
<name>X0VGN6_9ZZZZ</name>
<dbReference type="CDD" id="cd00146">
    <property type="entry name" value="PKD"/>
    <property type="match status" value="2"/>
</dbReference>
<feature type="non-terminal residue" evidence="8">
    <location>
        <position position="272"/>
    </location>
</feature>
<dbReference type="Pfam" id="PF18911">
    <property type="entry name" value="PKD_4"/>
    <property type="match status" value="2"/>
</dbReference>
<evidence type="ECO:0000313" key="8">
    <source>
        <dbReference type="EMBL" id="GAG11623.1"/>
    </source>
</evidence>
<gene>
    <name evidence="8" type="ORF">S01H1_33511</name>
</gene>
<feature type="region of interest" description="Disordered" evidence="6">
    <location>
        <begin position="234"/>
        <end position="254"/>
    </location>
</feature>
<keyword evidence="2" id="KW-0812">Transmembrane</keyword>
<evidence type="ECO:0000256" key="5">
    <source>
        <dbReference type="ARBA" id="ARBA00023136"/>
    </source>
</evidence>
<dbReference type="SMART" id="SM00089">
    <property type="entry name" value="PKD"/>
    <property type="match status" value="3"/>
</dbReference>
<feature type="region of interest" description="Disordered" evidence="6">
    <location>
        <begin position="187"/>
        <end position="221"/>
    </location>
</feature>
<evidence type="ECO:0000256" key="3">
    <source>
        <dbReference type="ARBA" id="ARBA00022737"/>
    </source>
</evidence>
<dbReference type="Gene3D" id="2.60.40.10">
    <property type="entry name" value="Immunoglobulins"/>
    <property type="match status" value="3"/>
</dbReference>
<dbReference type="InterPro" id="IPR035986">
    <property type="entry name" value="PKD_dom_sf"/>
</dbReference>
<dbReference type="GO" id="GO:0005261">
    <property type="term" value="F:monoatomic cation channel activity"/>
    <property type="evidence" value="ECO:0007669"/>
    <property type="project" value="TreeGrafter"/>
</dbReference>
<feature type="domain" description="PKD" evidence="7">
    <location>
        <begin position="21"/>
        <end position="86"/>
    </location>
</feature>
<dbReference type="EMBL" id="BARS01020813">
    <property type="protein sequence ID" value="GAG11623.1"/>
    <property type="molecule type" value="Genomic_DNA"/>
</dbReference>
<dbReference type="InterPro" id="IPR000601">
    <property type="entry name" value="PKD_dom"/>
</dbReference>
<feature type="domain" description="PKD" evidence="7">
    <location>
        <begin position="105"/>
        <end position="184"/>
    </location>
</feature>